<feature type="transmembrane region" description="Helical" evidence="1">
    <location>
        <begin position="104"/>
        <end position="121"/>
    </location>
</feature>
<keyword evidence="3" id="KW-1185">Reference proteome</keyword>
<gene>
    <name evidence="2" type="ORF">C5U48_14430</name>
</gene>
<proteinExistence type="predicted"/>
<feature type="transmembrane region" description="Helical" evidence="1">
    <location>
        <begin position="30"/>
        <end position="50"/>
    </location>
</feature>
<evidence type="ECO:0000256" key="1">
    <source>
        <dbReference type="SAM" id="Phobius"/>
    </source>
</evidence>
<dbReference type="AlphaFoldDB" id="A0A9X7NY46"/>
<feature type="transmembrane region" description="Helical" evidence="1">
    <location>
        <begin position="176"/>
        <end position="199"/>
    </location>
</feature>
<reference evidence="2 3" key="1">
    <citation type="submission" date="2018-02" db="EMBL/GenBank/DDBJ databases">
        <title>Draft genome sequence of Mycobacterium virginiense isolated from mud of a swine farm in Japan.</title>
        <authorList>
            <person name="Ohya K."/>
        </authorList>
    </citation>
    <scope>NUCLEOTIDE SEQUENCE [LARGE SCALE GENOMIC DNA]</scope>
    <source>
        <strain evidence="2 3">GF75</strain>
    </source>
</reference>
<evidence type="ECO:0000313" key="2">
    <source>
        <dbReference type="EMBL" id="PQM51550.1"/>
    </source>
</evidence>
<dbReference type="Proteomes" id="UP000237911">
    <property type="component" value="Unassembled WGS sequence"/>
</dbReference>
<dbReference type="EMBL" id="PUEV01000065">
    <property type="protein sequence ID" value="PQM51550.1"/>
    <property type="molecule type" value="Genomic_DNA"/>
</dbReference>
<keyword evidence="1" id="KW-0812">Transmembrane</keyword>
<feature type="transmembrane region" description="Helical" evidence="1">
    <location>
        <begin position="141"/>
        <end position="164"/>
    </location>
</feature>
<feature type="transmembrane region" description="Helical" evidence="1">
    <location>
        <begin position="6"/>
        <end position="23"/>
    </location>
</feature>
<protein>
    <submittedName>
        <fullName evidence="2">Uncharacterized protein</fullName>
    </submittedName>
</protein>
<organism evidence="2 3">
    <name type="scientific">Mycolicibacter virginiensis</name>
    <dbReference type="NCBI Taxonomy" id="1795032"/>
    <lineage>
        <taxon>Bacteria</taxon>
        <taxon>Bacillati</taxon>
        <taxon>Actinomycetota</taxon>
        <taxon>Actinomycetes</taxon>
        <taxon>Mycobacteriales</taxon>
        <taxon>Mycobacteriaceae</taxon>
        <taxon>Mycolicibacter</taxon>
    </lineage>
</organism>
<accession>A0A9X7NY46</accession>
<feature type="transmembrane region" description="Helical" evidence="1">
    <location>
        <begin position="205"/>
        <end position="223"/>
    </location>
</feature>
<comment type="caution">
    <text evidence="2">The sequence shown here is derived from an EMBL/GenBank/DDBJ whole genome shotgun (WGS) entry which is preliminary data.</text>
</comment>
<sequence length="249" mass="27278">MTPAFILATVAMVIYCLWVRRDTWWSRWEAGATFAIAMEGLALLLLTPWAGAELGPTLYALLGRWNAQQALGLLCLFAGVIGNIYHMLVRLADPAHVGPIMRKHLLVPVGLCMTVMLVAFFKTDRGFEPDLFATLSGDHWVTAFEVTGSAVLLYLTGYVARLMLSLRHDHRARTTLVLYLAAMTFAMGACLAGIISICIGRDAGPAIWACVCLSVSIFAYGLARSWQAKRAWFAPNASARRSDKQSGHS</sequence>
<dbReference type="RefSeq" id="WP_046282673.1">
    <property type="nucleotide sequence ID" value="NZ_CP092430.2"/>
</dbReference>
<keyword evidence="1" id="KW-0472">Membrane</keyword>
<evidence type="ECO:0000313" key="3">
    <source>
        <dbReference type="Proteomes" id="UP000237911"/>
    </source>
</evidence>
<keyword evidence="1" id="KW-1133">Transmembrane helix</keyword>
<name>A0A9X7NY46_9MYCO</name>
<feature type="transmembrane region" description="Helical" evidence="1">
    <location>
        <begin position="70"/>
        <end position="92"/>
    </location>
</feature>